<evidence type="ECO:0000313" key="2">
    <source>
        <dbReference type="EMBL" id="MDY8109778.1"/>
    </source>
</evidence>
<keyword evidence="3" id="KW-1185">Reference proteome</keyword>
<keyword evidence="1" id="KW-1133">Transmembrane helix</keyword>
<comment type="caution">
    <text evidence="2">The sequence shown here is derived from an EMBL/GenBank/DDBJ whole genome shotgun (WGS) entry which is preliminary data.</text>
</comment>
<dbReference type="InterPro" id="IPR046087">
    <property type="entry name" value="DUF6105"/>
</dbReference>
<evidence type="ECO:0000313" key="3">
    <source>
        <dbReference type="Proteomes" id="UP001294412"/>
    </source>
</evidence>
<dbReference type="Proteomes" id="UP001294412">
    <property type="component" value="Unassembled WGS sequence"/>
</dbReference>
<accession>A0ABU5I4X1</accession>
<keyword evidence="1" id="KW-0472">Membrane</keyword>
<keyword evidence="1" id="KW-0812">Transmembrane</keyword>
<organism evidence="2 3">
    <name type="scientific">Fulvimarina uroteuthidis</name>
    <dbReference type="NCBI Taxonomy" id="3098149"/>
    <lineage>
        <taxon>Bacteria</taxon>
        <taxon>Pseudomonadati</taxon>
        <taxon>Pseudomonadota</taxon>
        <taxon>Alphaproteobacteria</taxon>
        <taxon>Hyphomicrobiales</taxon>
        <taxon>Aurantimonadaceae</taxon>
        <taxon>Fulvimarina</taxon>
    </lineage>
</organism>
<proteinExistence type="predicted"/>
<dbReference type="Pfam" id="PF19600">
    <property type="entry name" value="DUF6105"/>
    <property type="match status" value="1"/>
</dbReference>
<name>A0ABU5I4X1_9HYPH</name>
<dbReference type="RefSeq" id="WP_322187262.1">
    <property type="nucleotide sequence ID" value="NZ_JAXLPB010000003.1"/>
</dbReference>
<protein>
    <submittedName>
        <fullName evidence="2">DUF6105 family protein</fullName>
    </submittedName>
</protein>
<reference evidence="2 3" key="1">
    <citation type="submission" date="2023-12" db="EMBL/GenBank/DDBJ databases">
        <title>Description of Novel Strain Fulvimarina sp. 2208YS6-2-32 isolated from Uroteuthis (Photololigo) edulis.</title>
        <authorList>
            <person name="Park J.-S."/>
        </authorList>
    </citation>
    <scope>NUCLEOTIDE SEQUENCE [LARGE SCALE GENOMIC DNA]</scope>
    <source>
        <strain evidence="2 3">2208YS6-2-32</strain>
    </source>
</reference>
<evidence type="ECO:0000256" key="1">
    <source>
        <dbReference type="SAM" id="Phobius"/>
    </source>
</evidence>
<feature type="transmembrane region" description="Helical" evidence="1">
    <location>
        <begin position="54"/>
        <end position="75"/>
    </location>
</feature>
<dbReference type="EMBL" id="JAXLPB010000003">
    <property type="protein sequence ID" value="MDY8109778.1"/>
    <property type="molecule type" value="Genomic_DNA"/>
</dbReference>
<sequence>MRKFFLFWVLPLAAFWGWFFGAKADLGFVLFSREVFDQTFAVYERMLGLNSDQIAWLILDAIILDSAIILAILAFRRRRKIIAFVRSFRTAAPEAAGARYARRLDSIADRSGKMGEAV</sequence>
<gene>
    <name evidence="2" type="ORF">U0C82_11570</name>
</gene>